<dbReference type="GO" id="GO:0007021">
    <property type="term" value="P:tubulin complex assembly"/>
    <property type="evidence" value="ECO:0007669"/>
    <property type="project" value="UniProtKB-UniRule"/>
</dbReference>
<dbReference type="RefSeq" id="XP_037891108.1">
    <property type="nucleotide sequence ID" value="XM_038035180.1"/>
</dbReference>
<keyword evidence="8 10" id="KW-0206">Cytoskeleton</keyword>
<dbReference type="GO" id="GO:0048487">
    <property type="term" value="F:beta-tubulin binding"/>
    <property type="evidence" value="ECO:0007669"/>
    <property type="project" value="InterPro"/>
</dbReference>
<keyword evidence="11" id="KW-1185">Reference proteome</keyword>
<organism evidence="11 13">
    <name type="scientific">Glossina fuscipes</name>
    <dbReference type="NCBI Taxonomy" id="7396"/>
    <lineage>
        <taxon>Eukaryota</taxon>
        <taxon>Metazoa</taxon>
        <taxon>Ecdysozoa</taxon>
        <taxon>Arthropoda</taxon>
        <taxon>Hexapoda</taxon>
        <taxon>Insecta</taxon>
        <taxon>Pterygota</taxon>
        <taxon>Neoptera</taxon>
        <taxon>Endopterygota</taxon>
        <taxon>Diptera</taxon>
        <taxon>Brachycera</taxon>
        <taxon>Muscomorpha</taxon>
        <taxon>Hippoboscoidea</taxon>
        <taxon>Glossinidae</taxon>
        <taxon>Glossina</taxon>
    </lineage>
</organism>
<dbReference type="GO" id="GO:0007023">
    <property type="term" value="P:post-chaperonin tubulin folding pathway"/>
    <property type="evidence" value="ECO:0007669"/>
    <property type="project" value="UniProtKB-UniRule"/>
</dbReference>
<evidence type="ECO:0000256" key="5">
    <source>
        <dbReference type="ARBA" id="ARBA00022490"/>
    </source>
</evidence>
<protein>
    <recommendedName>
        <fullName evidence="4 10">Tubulin-specific chaperone A</fullName>
    </recommendedName>
</protein>
<reference evidence="12 13" key="1">
    <citation type="submission" date="2025-04" db="UniProtKB">
        <authorList>
            <consortium name="RefSeq"/>
        </authorList>
    </citation>
    <scope>IDENTIFICATION</scope>
    <source>
        <tissue evidence="12 13">Whole body pupa</tissue>
    </source>
</reference>
<evidence type="ECO:0000256" key="8">
    <source>
        <dbReference type="ARBA" id="ARBA00023212"/>
    </source>
</evidence>
<dbReference type="InterPro" id="IPR004226">
    <property type="entry name" value="TBCA"/>
</dbReference>
<evidence type="ECO:0000313" key="12">
    <source>
        <dbReference type="RefSeq" id="XP_037891107.1"/>
    </source>
</evidence>
<evidence type="ECO:0000256" key="3">
    <source>
        <dbReference type="ARBA" id="ARBA00006806"/>
    </source>
</evidence>
<dbReference type="Gene3D" id="1.20.58.90">
    <property type="match status" value="1"/>
</dbReference>
<comment type="similarity">
    <text evidence="3 10">Belongs to the TBCA family.</text>
</comment>
<comment type="subunit">
    <text evidence="9 10">Supercomplex made of cofactors A to E. Cofactors A and D function by capturing and stabilizing tubulin in a quasi-native conformation. Cofactor E binds to the cofactor D-tubulin complex; interaction with cofactor C then causes the release of tubulin polypeptides that are committed to the native state.</text>
</comment>
<evidence type="ECO:0000256" key="9">
    <source>
        <dbReference type="ARBA" id="ARBA00026055"/>
    </source>
</evidence>
<dbReference type="GO" id="GO:0005829">
    <property type="term" value="C:cytosol"/>
    <property type="evidence" value="ECO:0007669"/>
    <property type="project" value="TreeGrafter"/>
</dbReference>
<dbReference type="SUPFAM" id="SSF46988">
    <property type="entry name" value="Tubulin chaperone cofactor A"/>
    <property type="match status" value="1"/>
</dbReference>
<dbReference type="RefSeq" id="XP_037891107.1">
    <property type="nucleotide sequence ID" value="XM_038035179.1"/>
</dbReference>
<comment type="function">
    <text evidence="1">Tubulin-folding protein; involved in the early step of the tubulin folding pathway.</text>
</comment>
<evidence type="ECO:0000256" key="2">
    <source>
        <dbReference type="ARBA" id="ARBA00004245"/>
    </source>
</evidence>
<gene>
    <name evidence="12 13" type="primary">LOC119638413</name>
</gene>
<evidence type="ECO:0000256" key="10">
    <source>
        <dbReference type="RuleBase" id="RU364030"/>
    </source>
</evidence>
<keyword evidence="7 10" id="KW-0143">Chaperone</keyword>
<dbReference type="KEGG" id="gfs:119638413"/>
<comment type="subcellular location">
    <subcellularLocation>
        <location evidence="2 10">Cytoplasm</location>
        <location evidence="2 10">Cytoskeleton</location>
    </subcellularLocation>
</comment>
<evidence type="ECO:0000256" key="7">
    <source>
        <dbReference type="ARBA" id="ARBA00023186"/>
    </source>
</evidence>
<dbReference type="InterPro" id="IPR036126">
    <property type="entry name" value="TBCA_sf"/>
</dbReference>
<evidence type="ECO:0000256" key="4">
    <source>
        <dbReference type="ARBA" id="ARBA00015002"/>
    </source>
</evidence>
<proteinExistence type="inferred from homology"/>
<accession>A0A9C6DTZ3</accession>
<dbReference type="PANTHER" id="PTHR21500">
    <property type="entry name" value="TUBULIN-SPECIFIC CHAPERONE A"/>
    <property type="match status" value="1"/>
</dbReference>
<dbReference type="Pfam" id="PF02970">
    <property type="entry name" value="TBCA"/>
    <property type="match status" value="1"/>
</dbReference>
<dbReference type="AlphaFoldDB" id="A0A9C6DTZ3"/>
<evidence type="ECO:0000256" key="1">
    <source>
        <dbReference type="ARBA" id="ARBA00003046"/>
    </source>
</evidence>
<sequence length="114" mass="13501">MTDPRLRQLIIKTGVVKRLTKEKTVYEREVVIERQRLDKFKTEGADEHVLKKQEEVIEECLMMLPDAVRRLQREYALLQKFLEDEVELKETKEYVVAEQVLAAAEEVIPKNVKF</sequence>
<dbReference type="PANTHER" id="PTHR21500:SF0">
    <property type="entry name" value="TUBULIN-SPECIFIC CHAPERONE A"/>
    <property type="match status" value="1"/>
</dbReference>
<dbReference type="Proteomes" id="UP000092443">
    <property type="component" value="Unplaced"/>
</dbReference>
<evidence type="ECO:0000256" key="6">
    <source>
        <dbReference type="ARBA" id="ARBA00022701"/>
    </source>
</evidence>
<evidence type="ECO:0000313" key="13">
    <source>
        <dbReference type="RefSeq" id="XP_037891108.1"/>
    </source>
</evidence>
<dbReference type="GeneID" id="119638413"/>
<dbReference type="FunFam" id="1.20.58.90:FF:000010">
    <property type="entry name" value="Tubulin-specific chaperone A"/>
    <property type="match status" value="1"/>
</dbReference>
<evidence type="ECO:0000313" key="11">
    <source>
        <dbReference type="Proteomes" id="UP000092443"/>
    </source>
</evidence>
<keyword evidence="5 10" id="KW-0963">Cytoplasm</keyword>
<dbReference type="GO" id="GO:0005874">
    <property type="term" value="C:microtubule"/>
    <property type="evidence" value="ECO:0007669"/>
    <property type="project" value="UniProtKB-KW"/>
</dbReference>
<keyword evidence="6 10" id="KW-0493">Microtubule</keyword>
<name>A0A9C6DTZ3_9MUSC</name>